<comment type="caution">
    <text evidence="5">The sequence shown here is derived from an EMBL/GenBank/DDBJ whole genome shotgun (WGS) entry which is preliminary data.</text>
</comment>
<dbReference type="SMART" id="SM00554">
    <property type="entry name" value="FAS1"/>
    <property type="match status" value="1"/>
</dbReference>
<evidence type="ECO:0000313" key="5">
    <source>
        <dbReference type="EMBL" id="KAK9069563.1"/>
    </source>
</evidence>
<protein>
    <recommendedName>
        <fullName evidence="4">FAS1 domain-containing protein</fullName>
    </recommendedName>
</protein>
<keyword evidence="3" id="KW-1133">Transmembrane helix</keyword>
<sequence>MASTSGISTAVIISTVVIFLIAIINTAIVSAVREGELSVMFGVLRARGYHLFANAISTSDVHYDLKSDGNFTLFAPINSALFALDMTMPATNYVTTLRYHVIPRRMSMIDLLSLPPSSNSVPTLVPGRDILVEQRRSVRSLITVGGVDIVVPGMFYGREMAVHGLGGILEYRHHTRRPPANGSVTAGASLSNLSGNFSTQSPAVSELANRSSDLPPTPPPPVYNITGNYSFQFPVAIQSPLSSHQTQNQTVSLRDASPMVHGTDKHSTPSPKQAPIYSSTSVSAGGERRPRSKLLELSSDDDTYSLSPATDSTGMDDKNLDCSIADNVGDQLRTGIHPRRLDIPSNMICAQK</sequence>
<keyword evidence="3" id="KW-0472">Membrane</keyword>
<feature type="compositionally biased region" description="Polar residues" evidence="2">
    <location>
        <begin position="182"/>
        <end position="214"/>
    </location>
</feature>
<reference evidence="5 6" key="1">
    <citation type="submission" date="2024-04" db="EMBL/GenBank/DDBJ databases">
        <title>The reference genome of an endangered Asteraceae, Deinandra increscens subsp. villosa, native to the Central Coast of California.</title>
        <authorList>
            <person name="Guilliams M."/>
            <person name="Hasenstab-Lehman K."/>
            <person name="Meyer R."/>
            <person name="Mcevoy S."/>
        </authorList>
    </citation>
    <scope>NUCLEOTIDE SEQUENCE [LARGE SCALE GENOMIC DNA]</scope>
    <source>
        <tissue evidence="5">Leaf</tissue>
    </source>
</reference>
<dbReference type="AlphaFoldDB" id="A0AAP0DE96"/>
<dbReference type="SUPFAM" id="SSF82153">
    <property type="entry name" value="FAS1 domain"/>
    <property type="match status" value="1"/>
</dbReference>
<evidence type="ECO:0000256" key="2">
    <source>
        <dbReference type="SAM" id="MobiDB-lite"/>
    </source>
</evidence>
<dbReference type="InterPro" id="IPR052806">
    <property type="entry name" value="Fasciclin-like_AGP"/>
</dbReference>
<dbReference type="PANTHER" id="PTHR33985:SF15">
    <property type="entry name" value="FASCICLIN-LIKE ARABINOGALACTAN PROTEIN 19"/>
    <property type="match status" value="1"/>
</dbReference>
<feature type="domain" description="FAS1" evidence="4">
    <location>
        <begin position="36"/>
        <end position="169"/>
    </location>
</feature>
<dbReference type="Gene3D" id="2.30.180.10">
    <property type="entry name" value="FAS1 domain"/>
    <property type="match status" value="1"/>
</dbReference>
<accession>A0AAP0DE96</accession>
<dbReference type="Proteomes" id="UP001408789">
    <property type="component" value="Unassembled WGS sequence"/>
</dbReference>
<feature type="region of interest" description="Disordered" evidence="2">
    <location>
        <begin position="179"/>
        <end position="225"/>
    </location>
</feature>
<evidence type="ECO:0000256" key="1">
    <source>
        <dbReference type="ARBA" id="ARBA00007843"/>
    </source>
</evidence>
<comment type="similarity">
    <text evidence="1">Belongs to the fasciclin-like AGP family.</text>
</comment>
<dbReference type="PROSITE" id="PS50213">
    <property type="entry name" value="FAS1"/>
    <property type="match status" value="1"/>
</dbReference>
<dbReference type="InterPro" id="IPR036378">
    <property type="entry name" value="FAS1_dom_sf"/>
</dbReference>
<feature type="compositionally biased region" description="Polar residues" evidence="2">
    <location>
        <begin position="268"/>
        <end position="283"/>
    </location>
</feature>
<dbReference type="PANTHER" id="PTHR33985">
    <property type="entry name" value="OS02G0491300 PROTEIN-RELATED"/>
    <property type="match status" value="1"/>
</dbReference>
<name>A0AAP0DE96_9ASTR</name>
<evidence type="ECO:0000256" key="3">
    <source>
        <dbReference type="SAM" id="Phobius"/>
    </source>
</evidence>
<dbReference type="EMBL" id="JBCNJP010000013">
    <property type="protein sequence ID" value="KAK9069563.1"/>
    <property type="molecule type" value="Genomic_DNA"/>
</dbReference>
<gene>
    <name evidence="5" type="ORF">SSX86_011467</name>
</gene>
<keyword evidence="6" id="KW-1185">Reference proteome</keyword>
<feature type="transmembrane region" description="Helical" evidence="3">
    <location>
        <begin position="6"/>
        <end position="32"/>
    </location>
</feature>
<dbReference type="InterPro" id="IPR000782">
    <property type="entry name" value="FAS1_domain"/>
</dbReference>
<dbReference type="Pfam" id="PF02469">
    <property type="entry name" value="Fasciclin"/>
    <property type="match status" value="1"/>
</dbReference>
<evidence type="ECO:0000259" key="4">
    <source>
        <dbReference type="PROSITE" id="PS50213"/>
    </source>
</evidence>
<feature type="region of interest" description="Disordered" evidence="2">
    <location>
        <begin position="257"/>
        <end position="318"/>
    </location>
</feature>
<evidence type="ECO:0000313" key="6">
    <source>
        <dbReference type="Proteomes" id="UP001408789"/>
    </source>
</evidence>
<feature type="compositionally biased region" description="Polar residues" evidence="2">
    <location>
        <begin position="304"/>
        <end position="313"/>
    </location>
</feature>
<organism evidence="5 6">
    <name type="scientific">Deinandra increscens subsp. villosa</name>
    <dbReference type="NCBI Taxonomy" id="3103831"/>
    <lineage>
        <taxon>Eukaryota</taxon>
        <taxon>Viridiplantae</taxon>
        <taxon>Streptophyta</taxon>
        <taxon>Embryophyta</taxon>
        <taxon>Tracheophyta</taxon>
        <taxon>Spermatophyta</taxon>
        <taxon>Magnoliopsida</taxon>
        <taxon>eudicotyledons</taxon>
        <taxon>Gunneridae</taxon>
        <taxon>Pentapetalae</taxon>
        <taxon>asterids</taxon>
        <taxon>campanulids</taxon>
        <taxon>Asterales</taxon>
        <taxon>Asteraceae</taxon>
        <taxon>Asteroideae</taxon>
        <taxon>Heliantheae alliance</taxon>
        <taxon>Madieae</taxon>
        <taxon>Madiinae</taxon>
        <taxon>Deinandra</taxon>
    </lineage>
</organism>
<keyword evidence="3" id="KW-0812">Transmembrane</keyword>
<proteinExistence type="inferred from homology"/>